<evidence type="ECO:0000313" key="2">
    <source>
        <dbReference type="EMBL" id="GAA5511696.1"/>
    </source>
</evidence>
<dbReference type="Proteomes" id="UP001401887">
    <property type="component" value="Unassembled WGS sequence"/>
</dbReference>
<keyword evidence="1" id="KW-0732">Signal</keyword>
<protein>
    <recommendedName>
        <fullName evidence="4">Outer membrane protein beta-barrel domain-containing protein</fullName>
    </recommendedName>
</protein>
<evidence type="ECO:0000313" key="3">
    <source>
        <dbReference type="Proteomes" id="UP001401887"/>
    </source>
</evidence>
<feature type="chain" id="PRO_5045479802" description="Outer membrane protein beta-barrel domain-containing protein" evidence="1">
    <location>
        <begin position="19"/>
        <end position="237"/>
    </location>
</feature>
<comment type="caution">
    <text evidence="2">The sequence shown here is derived from an EMBL/GenBank/DDBJ whole genome shotgun (WGS) entry which is preliminary data.</text>
</comment>
<dbReference type="Gene3D" id="2.40.160.70">
    <property type="entry name" value="outer membrane protein from Thermus thermophilus HB27"/>
    <property type="match status" value="1"/>
</dbReference>
<feature type="signal peptide" evidence="1">
    <location>
        <begin position="1"/>
        <end position="18"/>
    </location>
</feature>
<gene>
    <name evidence="2" type="ORF">Dcar01_00409</name>
</gene>
<name>A0ABP9W2W8_9DEIO</name>
<dbReference type="RefSeq" id="WP_345460119.1">
    <property type="nucleotide sequence ID" value="NZ_BAABRP010000001.1"/>
</dbReference>
<accession>A0ABP9W2W8</accession>
<sequence>MKKLLVLTLSAGLATAGAQTVNTIPATPVSTGLSGVELGLTGGYAGGLSGELFVHAPNVAGPFGVKAGISLTRPSDSINDNSAVDPSGVLFPSTLTFGEAKQQGLATESGSRTVVSLDGTYGLGEVTPGVGTTVYAGGRYGMFRSTADFGNSGSRSYSSSAFGIGAGVMVSYALTGNLSLVGDLGIDQFFGSSITVSSSNGNVDTFNSSDAGYNDVNSQFVRPGTVFKARVGIKTSF</sequence>
<keyword evidence="3" id="KW-1185">Reference proteome</keyword>
<evidence type="ECO:0008006" key="4">
    <source>
        <dbReference type="Google" id="ProtNLM"/>
    </source>
</evidence>
<dbReference type="EMBL" id="BAABRP010000001">
    <property type="protein sequence ID" value="GAA5511696.1"/>
    <property type="molecule type" value="Genomic_DNA"/>
</dbReference>
<evidence type="ECO:0000256" key="1">
    <source>
        <dbReference type="SAM" id="SignalP"/>
    </source>
</evidence>
<proteinExistence type="predicted"/>
<reference evidence="2 3" key="1">
    <citation type="submission" date="2024-02" db="EMBL/GenBank/DDBJ databases">
        <title>Deinococcus carri NBRC 110142.</title>
        <authorList>
            <person name="Ichikawa N."/>
            <person name="Katano-Makiyama Y."/>
            <person name="Hidaka K."/>
        </authorList>
    </citation>
    <scope>NUCLEOTIDE SEQUENCE [LARGE SCALE GENOMIC DNA]</scope>
    <source>
        <strain evidence="2 3">NBRC 110142</strain>
    </source>
</reference>
<organism evidence="2 3">
    <name type="scientific">Deinococcus carri</name>
    <dbReference type="NCBI Taxonomy" id="1211323"/>
    <lineage>
        <taxon>Bacteria</taxon>
        <taxon>Thermotogati</taxon>
        <taxon>Deinococcota</taxon>
        <taxon>Deinococci</taxon>
        <taxon>Deinococcales</taxon>
        <taxon>Deinococcaceae</taxon>
        <taxon>Deinococcus</taxon>
    </lineage>
</organism>